<accession>A0AAN4D0L8</accession>
<evidence type="ECO:0000313" key="1">
    <source>
        <dbReference type="EMBL" id="ELV3680775.1"/>
    </source>
</evidence>
<evidence type="ECO:0000313" key="2">
    <source>
        <dbReference type="Proteomes" id="UP001279522"/>
    </source>
</evidence>
<comment type="caution">
    <text evidence="1">The sequence shown here is derived from an EMBL/GenBank/DDBJ whole genome shotgun (WGS) entry which is preliminary data.</text>
</comment>
<protein>
    <submittedName>
        <fullName evidence="1">Uncharacterized protein</fullName>
    </submittedName>
</protein>
<reference evidence="1" key="1">
    <citation type="submission" date="2023-05" db="EMBL/GenBank/DDBJ databases">
        <authorList>
            <consortium name="Clinical and Environmental Microbiology Branch: Whole genome sequencing antimicrobial resistance pathogens in the healthcare setting"/>
        </authorList>
    </citation>
    <scope>NUCLEOTIDE SEQUENCE</scope>
    <source>
        <strain evidence="1">2023GN-00287</strain>
    </source>
</reference>
<gene>
    <name evidence="1" type="ORF">SGX49_003224</name>
</gene>
<dbReference type="EMBL" id="ABOSXX010000016">
    <property type="protein sequence ID" value="ELV3680775.1"/>
    <property type="molecule type" value="Genomic_DNA"/>
</dbReference>
<name>A0AAN4D0L8_CITFR</name>
<dbReference type="AlphaFoldDB" id="A0AAN4D0L8"/>
<dbReference type="Proteomes" id="UP001279522">
    <property type="component" value="Unassembled WGS sequence"/>
</dbReference>
<sequence>MKLLVPFDALVFQLKNTTVLMECLISETEDVILHSLKAFEENEPSMHVIEVDEGPDTEYYSYKQYASYSFEDVVDTYTVSLPSCFRRSSFLTIYSMLEFHLTNFCNKKWMQ</sequence>
<proteinExistence type="predicted"/>
<organism evidence="1 2">
    <name type="scientific">Citrobacter freundii</name>
    <dbReference type="NCBI Taxonomy" id="546"/>
    <lineage>
        <taxon>Bacteria</taxon>
        <taxon>Pseudomonadati</taxon>
        <taxon>Pseudomonadota</taxon>
        <taxon>Gammaproteobacteria</taxon>
        <taxon>Enterobacterales</taxon>
        <taxon>Enterobacteriaceae</taxon>
        <taxon>Citrobacter</taxon>
        <taxon>Citrobacter freundii complex</taxon>
    </lineage>
</organism>